<dbReference type="InterPro" id="IPR050430">
    <property type="entry name" value="Peptidase_S1"/>
</dbReference>
<dbReference type="PROSITE" id="PS00134">
    <property type="entry name" value="TRYPSIN_HIS"/>
    <property type="match status" value="1"/>
</dbReference>
<dbReference type="SMART" id="SM00020">
    <property type="entry name" value="Tryp_SPc"/>
    <property type="match status" value="1"/>
</dbReference>
<comment type="caution">
    <text evidence="6">The sequence shown here is derived from an EMBL/GenBank/DDBJ whole genome shotgun (WGS) entry which is preliminary data.</text>
</comment>
<keyword evidence="7" id="KW-1185">Reference proteome</keyword>
<dbReference type="Pfam" id="PF00089">
    <property type="entry name" value="Trypsin"/>
    <property type="match status" value="1"/>
</dbReference>
<dbReference type="PRINTS" id="PR00722">
    <property type="entry name" value="CHYMOTRYPSIN"/>
</dbReference>
<dbReference type="GO" id="GO:0006508">
    <property type="term" value="P:proteolysis"/>
    <property type="evidence" value="ECO:0007669"/>
    <property type="project" value="UniProtKB-KW"/>
</dbReference>
<dbReference type="PROSITE" id="PS50240">
    <property type="entry name" value="TRYPSIN_DOM"/>
    <property type="match status" value="1"/>
</dbReference>
<dbReference type="InterPro" id="IPR009003">
    <property type="entry name" value="Peptidase_S1_PA"/>
</dbReference>
<dbReference type="PANTHER" id="PTHR24276">
    <property type="entry name" value="POLYSERASE-RELATED"/>
    <property type="match status" value="1"/>
</dbReference>
<keyword evidence="3" id="KW-0378">Hydrolase</keyword>
<keyword evidence="2" id="KW-1015">Disulfide bond</keyword>
<accession>A0A418XVG2</accession>
<dbReference type="PANTHER" id="PTHR24276:SF91">
    <property type="entry name" value="AT26814P-RELATED"/>
    <property type="match status" value="1"/>
</dbReference>
<reference evidence="6 7" key="1">
    <citation type="submission" date="2018-09" db="EMBL/GenBank/DDBJ databases">
        <title>Alcanivorax profundi sp. nov., isolated from 1000 m-depth seawater of the Mariana Trench.</title>
        <authorList>
            <person name="Liu J."/>
        </authorList>
    </citation>
    <scope>NUCLEOTIDE SEQUENCE [LARGE SCALE GENOMIC DNA]</scope>
    <source>
        <strain evidence="6 7">MTEO17</strain>
    </source>
</reference>
<dbReference type="InterPro" id="IPR033116">
    <property type="entry name" value="TRYPSIN_SER"/>
</dbReference>
<feature type="region of interest" description="Disordered" evidence="4">
    <location>
        <begin position="555"/>
        <end position="593"/>
    </location>
</feature>
<evidence type="ECO:0000313" key="6">
    <source>
        <dbReference type="EMBL" id="RJG16726.1"/>
    </source>
</evidence>
<feature type="domain" description="Peptidase S1" evidence="5">
    <location>
        <begin position="92"/>
        <end position="354"/>
    </location>
</feature>
<name>A0A418XVG2_9GAMM</name>
<gene>
    <name evidence="6" type="ORF">D4A39_12935</name>
</gene>
<evidence type="ECO:0000256" key="4">
    <source>
        <dbReference type="SAM" id="MobiDB-lite"/>
    </source>
</evidence>
<dbReference type="AlphaFoldDB" id="A0A418XVG2"/>
<evidence type="ECO:0000256" key="2">
    <source>
        <dbReference type="ARBA" id="ARBA00023157"/>
    </source>
</evidence>
<sequence>MAMRHWNRPLATCRAPWPVPVKMTITGWPMQHRCTDRRTNKRTHLFTAQGRQTVYTARKLPGSIMLHPRIALCFLLLVACHAASSQTATPRIVGGSDAPPTRWPWMTQVAIKDPTLSSGYLLCGASQISTRWVLTAAHCLEYSNGAPAAPSNVYVFIGNTVRNNVPESGTQAEKLFVHSQYQNLEYDLALIQIPETSNTEWPSIITLATSNSLETAPFSERDEAVTALGWGETGSGLSATLQEVQLDYLPRSQCRNLSPLSIADFVICAAELNPVNGNNQDSCFGDSGGPLFLGRDPSPRLVGLTSFGEEECATGSPAGYTHLAAETDEIEALTAAAGLPLVDLALSWSGSPADRLYSLPADDVTLQIQVDSAENRATNPTLDVALSGRTTASAQWQGCNSTLPGNRCTPTPSLNGSLLQSLLISGNNGPDQVVTVTVQGRADEEEFRRQNNQLAQTVVFSSNPDITLGASQTLSSASQARVTVTLSNRSPFNNASNAEIRFNLPPSLTLTNREILGCTGTTPVLCPVGNVSADSVQTMSLDFASDDRQSRNLSLTGHIDESDVPNGDTSTSLTLSFNDPPASRSSGSSGSGGSLPATILLASLLLAIRRQSCPTC</sequence>
<feature type="compositionally biased region" description="Low complexity" evidence="4">
    <location>
        <begin position="583"/>
        <end position="593"/>
    </location>
</feature>
<protein>
    <submittedName>
        <fullName evidence="6">Serine protease</fullName>
    </submittedName>
</protein>
<keyword evidence="3 6" id="KW-0645">Protease</keyword>
<feature type="compositionally biased region" description="Polar residues" evidence="4">
    <location>
        <begin position="567"/>
        <end position="577"/>
    </location>
</feature>
<evidence type="ECO:0000313" key="7">
    <source>
        <dbReference type="Proteomes" id="UP000283734"/>
    </source>
</evidence>
<keyword evidence="3" id="KW-0720">Serine protease</keyword>
<dbReference type="GO" id="GO:0004252">
    <property type="term" value="F:serine-type endopeptidase activity"/>
    <property type="evidence" value="ECO:0007669"/>
    <property type="project" value="InterPro"/>
</dbReference>
<dbReference type="InterPro" id="IPR001254">
    <property type="entry name" value="Trypsin_dom"/>
</dbReference>
<comment type="similarity">
    <text evidence="1">Belongs to the peptidase S1 family.</text>
</comment>
<dbReference type="InterPro" id="IPR001314">
    <property type="entry name" value="Peptidase_S1A"/>
</dbReference>
<dbReference type="Gene3D" id="2.40.10.10">
    <property type="entry name" value="Trypsin-like serine proteases"/>
    <property type="match status" value="1"/>
</dbReference>
<evidence type="ECO:0000256" key="1">
    <source>
        <dbReference type="ARBA" id="ARBA00007664"/>
    </source>
</evidence>
<evidence type="ECO:0000256" key="3">
    <source>
        <dbReference type="RuleBase" id="RU363034"/>
    </source>
</evidence>
<dbReference type="InterPro" id="IPR018114">
    <property type="entry name" value="TRYPSIN_HIS"/>
</dbReference>
<dbReference type="CDD" id="cd00190">
    <property type="entry name" value="Tryp_SPc"/>
    <property type="match status" value="1"/>
</dbReference>
<dbReference type="Proteomes" id="UP000283734">
    <property type="component" value="Unassembled WGS sequence"/>
</dbReference>
<proteinExistence type="inferred from homology"/>
<organism evidence="6 7">
    <name type="scientific">Alcanivorax profundi</name>
    <dbReference type="NCBI Taxonomy" id="2338368"/>
    <lineage>
        <taxon>Bacteria</taxon>
        <taxon>Pseudomonadati</taxon>
        <taxon>Pseudomonadota</taxon>
        <taxon>Gammaproteobacteria</taxon>
        <taxon>Oceanospirillales</taxon>
        <taxon>Alcanivoracaceae</taxon>
        <taxon>Alcanivorax</taxon>
    </lineage>
</organism>
<dbReference type="EMBL" id="QYYA01000004">
    <property type="protein sequence ID" value="RJG16726.1"/>
    <property type="molecule type" value="Genomic_DNA"/>
</dbReference>
<dbReference type="InterPro" id="IPR043504">
    <property type="entry name" value="Peptidase_S1_PA_chymotrypsin"/>
</dbReference>
<evidence type="ECO:0000259" key="5">
    <source>
        <dbReference type="PROSITE" id="PS50240"/>
    </source>
</evidence>
<dbReference type="SUPFAM" id="SSF50494">
    <property type="entry name" value="Trypsin-like serine proteases"/>
    <property type="match status" value="1"/>
</dbReference>
<dbReference type="PROSITE" id="PS00135">
    <property type="entry name" value="TRYPSIN_SER"/>
    <property type="match status" value="1"/>
</dbReference>